<dbReference type="Proteomes" id="UP001168640">
    <property type="component" value="Unassembled WGS sequence"/>
</dbReference>
<organism evidence="1 2">
    <name type="scientific">Marinobacter suaedae</name>
    <dbReference type="NCBI Taxonomy" id="3057675"/>
    <lineage>
        <taxon>Bacteria</taxon>
        <taxon>Pseudomonadati</taxon>
        <taxon>Pseudomonadota</taxon>
        <taxon>Gammaproteobacteria</taxon>
        <taxon>Pseudomonadales</taxon>
        <taxon>Marinobacteraceae</taxon>
        <taxon>Marinobacter</taxon>
    </lineage>
</organism>
<dbReference type="Pfam" id="PF06041">
    <property type="entry name" value="DUF924"/>
    <property type="match status" value="1"/>
</dbReference>
<dbReference type="Gene3D" id="1.25.40.10">
    <property type="entry name" value="Tetratricopeptide repeat domain"/>
    <property type="match status" value="1"/>
</dbReference>
<evidence type="ECO:0000313" key="1">
    <source>
        <dbReference type="EMBL" id="MDO3721571.1"/>
    </source>
</evidence>
<sequence>MYQDIIDFWFSELKPEQWWQKDAELDALIERRFGALHAQASAGELFPWRETPSGSLAEVIVLDQFSRNIHRDKPESFANDPLALGLAQVAISKGFDRELAPVERSFLYLPFMHSESQLIHVEAVKLYEQLGIRNNLEFEYKHKAIIDRFGRYPHRNNILGRASTPEEIEFLKQPDSSF</sequence>
<comment type="caution">
    <text evidence="1">The sequence shown here is derived from an EMBL/GenBank/DDBJ whole genome shotgun (WGS) entry which is preliminary data.</text>
</comment>
<protein>
    <submittedName>
        <fullName evidence="1">DUF924 family protein</fullName>
    </submittedName>
</protein>
<name>A0ABT8W062_9GAMM</name>
<reference evidence="1" key="1">
    <citation type="submission" date="2023-07" db="EMBL/GenBank/DDBJ databases">
        <title>Marinobacter sp. chi1 genome sequencing and assembly.</title>
        <authorList>
            <person name="Park S."/>
        </authorList>
    </citation>
    <scope>NUCLEOTIDE SEQUENCE</scope>
    <source>
        <strain evidence="1">Chi1</strain>
    </source>
</reference>
<dbReference type="EMBL" id="JAUMIS010000001">
    <property type="protein sequence ID" value="MDO3721571.1"/>
    <property type="molecule type" value="Genomic_DNA"/>
</dbReference>
<dbReference type="InterPro" id="IPR011990">
    <property type="entry name" value="TPR-like_helical_dom_sf"/>
</dbReference>
<proteinExistence type="predicted"/>
<dbReference type="InterPro" id="IPR010323">
    <property type="entry name" value="DUF924"/>
</dbReference>
<accession>A0ABT8W062</accession>
<dbReference type="RefSeq" id="WP_302909432.1">
    <property type="nucleotide sequence ID" value="NZ_JAUMIS010000001.1"/>
</dbReference>
<dbReference type="Gene3D" id="1.20.58.320">
    <property type="entry name" value="TPR-like"/>
    <property type="match status" value="1"/>
</dbReference>
<evidence type="ECO:0000313" key="2">
    <source>
        <dbReference type="Proteomes" id="UP001168640"/>
    </source>
</evidence>
<gene>
    <name evidence="1" type="ORF">QVZ43_07525</name>
</gene>
<keyword evidence="2" id="KW-1185">Reference proteome</keyword>
<dbReference type="SUPFAM" id="SSF48452">
    <property type="entry name" value="TPR-like"/>
    <property type="match status" value="1"/>
</dbReference>